<protein>
    <recommendedName>
        <fullName evidence="4">UsfY protein</fullName>
    </recommendedName>
</protein>
<dbReference type="EMBL" id="LZLS01000003">
    <property type="protein sequence ID" value="OBK31534.1"/>
    <property type="molecule type" value="Genomic_DNA"/>
</dbReference>
<dbReference type="AlphaFoldDB" id="A0A1A3PE05"/>
<proteinExistence type="predicted"/>
<organism evidence="2 3">
    <name type="scientific">Mycobacterium asiaticum</name>
    <dbReference type="NCBI Taxonomy" id="1790"/>
    <lineage>
        <taxon>Bacteria</taxon>
        <taxon>Bacillati</taxon>
        <taxon>Actinomycetota</taxon>
        <taxon>Actinomycetes</taxon>
        <taxon>Mycobacteriales</taxon>
        <taxon>Mycobacteriaceae</taxon>
        <taxon>Mycobacterium</taxon>
    </lineage>
</organism>
<feature type="transmembrane region" description="Helical" evidence="1">
    <location>
        <begin position="27"/>
        <end position="47"/>
    </location>
</feature>
<gene>
    <name evidence="2" type="ORF">A5634_13125</name>
</gene>
<evidence type="ECO:0000313" key="2">
    <source>
        <dbReference type="EMBL" id="OBK31534.1"/>
    </source>
</evidence>
<accession>A0A1A3PE05</accession>
<keyword evidence="1" id="KW-1133">Transmembrane helix</keyword>
<dbReference type="Proteomes" id="UP000093928">
    <property type="component" value="Unassembled WGS sequence"/>
</dbReference>
<dbReference type="OrthoDB" id="4752375at2"/>
<evidence type="ECO:0008006" key="4">
    <source>
        <dbReference type="Google" id="ProtNLM"/>
    </source>
</evidence>
<dbReference type="RefSeq" id="WP_065142089.1">
    <property type="nucleotide sequence ID" value="NZ_LZLS01000003.1"/>
</dbReference>
<feature type="transmembrane region" description="Helical" evidence="1">
    <location>
        <begin position="53"/>
        <end position="72"/>
    </location>
</feature>
<comment type="caution">
    <text evidence="2">The sequence shown here is derived from an EMBL/GenBank/DDBJ whole genome shotgun (WGS) entry which is preliminary data.</text>
</comment>
<keyword evidence="1" id="KW-0472">Membrane</keyword>
<keyword evidence="1" id="KW-0812">Transmembrane</keyword>
<evidence type="ECO:0000256" key="1">
    <source>
        <dbReference type="SAM" id="Phobius"/>
    </source>
</evidence>
<evidence type="ECO:0000313" key="3">
    <source>
        <dbReference type="Proteomes" id="UP000093928"/>
    </source>
</evidence>
<sequence>MADSARDPLGPDDLLELEKRAERTPEVVVIVGAVLAFVISVAAFALGQAGAGIVAGSVGMLVFGAGLSWLGMERRRVRDAERDVRFGDPS</sequence>
<name>A0A1A3PE05_MYCAS</name>
<reference evidence="2 3" key="1">
    <citation type="submission" date="2016-06" db="EMBL/GenBank/DDBJ databases">
        <authorList>
            <person name="Kjaerup R.B."/>
            <person name="Dalgaard T.S."/>
            <person name="Juul-Madsen H.R."/>
        </authorList>
    </citation>
    <scope>NUCLEOTIDE SEQUENCE [LARGE SCALE GENOMIC DNA]</scope>
    <source>
        <strain evidence="2 3">1165133.8</strain>
    </source>
</reference>